<accession>X6NTZ6</accession>
<dbReference type="Gene3D" id="3.60.10.10">
    <property type="entry name" value="Endonuclease/exonuclease/phosphatase"/>
    <property type="match status" value="1"/>
</dbReference>
<dbReference type="AlphaFoldDB" id="X6NTZ6"/>
<evidence type="ECO:0000259" key="1">
    <source>
        <dbReference type="Pfam" id="PF03372"/>
    </source>
</evidence>
<evidence type="ECO:0000313" key="2">
    <source>
        <dbReference type="EMBL" id="ETO28762.1"/>
    </source>
</evidence>
<keyword evidence="3" id="KW-1185">Reference proteome</keyword>
<dbReference type="PANTHER" id="PTHR12121">
    <property type="entry name" value="CARBON CATABOLITE REPRESSOR PROTEIN 4"/>
    <property type="match status" value="1"/>
</dbReference>
<dbReference type="InterPro" id="IPR050410">
    <property type="entry name" value="CCR4/nocturin_mRNA_transcr"/>
</dbReference>
<dbReference type="SUPFAM" id="SSF56219">
    <property type="entry name" value="DNase I-like"/>
    <property type="match status" value="1"/>
</dbReference>
<dbReference type="InterPro" id="IPR005135">
    <property type="entry name" value="Endo/exonuclease/phosphatase"/>
</dbReference>
<feature type="domain" description="Endonuclease/exonuclease/phosphatase" evidence="1">
    <location>
        <begin position="38"/>
        <end position="249"/>
    </location>
</feature>
<protein>
    <submittedName>
        <fullName evidence="2">Calcium-binding EF hand family protein</fullName>
    </submittedName>
</protein>
<dbReference type="Proteomes" id="UP000023152">
    <property type="component" value="Unassembled WGS sequence"/>
</dbReference>
<dbReference type="GO" id="GO:0000175">
    <property type="term" value="F:3'-5'-RNA exonuclease activity"/>
    <property type="evidence" value="ECO:0007669"/>
    <property type="project" value="TreeGrafter"/>
</dbReference>
<evidence type="ECO:0000313" key="3">
    <source>
        <dbReference type="Proteomes" id="UP000023152"/>
    </source>
</evidence>
<proteinExistence type="predicted"/>
<dbReference type="PANTHER" id="PTHR12121:SF31">
    <property type="entry name" value="FAMILY PROTEIN, PUTATIVE, EXPRESSED-RELATED"/>
    <property type="match status" value="1"/>
</dbReference>
<dbReference type="Pfam" id="PF03372">
    <property type="entry name" value="Exo_endo_phos"/>
    <property type="match status" value="1"/>
</dbReference>
<dbReference type="EMBL" id="ASPP01006477">
    <property type="protein sequence ID" value="ETO28762.1"/>
    <property type="molecule type" value="Genomic_DNA"/>
</dbReference>
<sequence>MTTRHRKHLLLFPPALELRKRQIKLYDRATQDLLSVITFNILCPLYNINELHPKDLHPIGRKWKDRHSRIIDEIMNKSSYDIYCLQEFWCSCKDLECLYSKHLTPKHYKMYTLKRSLKWKEDGLSLVSNTKKFTLLHLGQWKCRRQTDRVIIVAILHHNMLHYNIMVANVHFSVFASGEDILKRNEECKDLLYLMESEEYWKHIWKNKPNNIVNIDLKIIAGDFNCSFSDIDCQRLIKHGYASAFHKRNDSKCKEFISHQFNQNIQVGCDFIFYKVQTQHFDIQLKECFLLPKGLPFQVCPYFVVYVYTYIFTIHSSFNV</sequence>
<gene>
    <name evidence="2" type="ORF">RFI_08365</name>
</gene>
<reference evidence="2 3" key="1">
    <citation type="journal article" date="2013" name="Curr. Biol.">
        <title>The Genome of the Foraminiferan Reticulomyxa filosa.</title>
        <authorList>
            <person name="Glockner G."/>
            <person name="Hulsmann N."/>
            <person name="Schleicher M."/>
            <person name="Noegel A.A."/>
            <person name="Eichinger L."/>
            <person name="Gallinger C."/>
            <person name="Pawlowski J."/>
            <person name="Sierra R."/>
            <person name="Euteneuer U."/>
            <person name="Pillet L."/>
            <person name="Moustafa A."/>
            <person name="Platzer M."/>
            <person name="Groth M."/>
            <person name="Szafranski K."/>
            <person name="Schliwa M."/>
        </authorList>
    </citation>
    <scope>NUCLEOTIDE SEQUENCE [LARGE SCALE GENOMIC DNA]</scope>
</reference>
<comment type="caution">
    <text evidence="2">The sequence shown here is derived from an EMBL/GenBank/DDBJ whole genome shotgun (WGS) entry which is preliminary data.</text>
</comment>
<name>X6NTZ6_RETFI</name>
<dbReference type="InterPro" id="IPR036691">
    <property type="entry name" value="Endo/exonu/phosph_ase_sf"/>
</dbReference>
<organism evidence="2 3">
    <name type="scientific">Reticulomyxa filosa</name>
    <dbReference type="NCBI Taxonomy" id="46433"/>
    <lineage>
        <taxon>Eukaryota</taxon>
        <taxon>Sar</taxon>
        <taxon>Rhizaria</taxon>
        <taxon>Retaria</taxon>
        <taxon>Foraminifera</taxon>
        <taxon>Monothalamids</taxon>
        <taxon>Reticulomyxidae</taxon>
        <taxon>Reticulomyxa</taxon>
    </lineage>
</organism>